<dbReference type="GO" id="GO:0016853">
    <property type="term" value="F:isomerase activity"/>
    <property type="evidence" value="ECO:0007669"/>
    <property type="project" value="UniProtKB-KW"/>
</dbReference>
<proteinExistence type="predicted"/>
<dbReference type="InterPro" id="IPR013022">
    <property type="entry name" value="Xyl_isomerase-like_TIM-brl"/>
</dbReference>
<comment type="caution">
    <text evidence="3">The sequence shown here is derived from an EMBL/GenBank/DDBJ whole genome shotgun (WGS) entry which is preliminary data.</text>
</comment>
<dbReference type="Pfam" id="PF01261">
    <property type="entry name" value="AP_endonuc_2"/>
    <property type="match status" value="1"/>
</dbReference>
<dbReference type="AlphaFoldDB" id="A0A7C1GPC3"/>
<dbReference type="SUPFAM" id="SSF51658">
    <property type="entry name" value="Xylose isomerase-like"/>
    <property type="match status" value="1"/>
</dbReference>
<dbReference type="PANTHER" id="PTHR43489:SF7">
    <property type="entry name" value="3-DEHYDRO-D-GULOSIDE 4-EPIMERASE-RELATED"/>
    <property type="match status" value="1"/>
</dbReference>
<name>A0A7C1GPC3_9BACT</name>
<dbReference type="Gene3D" id="3.20.20.150">
    <property type="entry name" value="Divalent-metal-dependent TIM barrel enzymes"/>
    <property type="match status" value="1"/>
</dbReference>
<dbReference type="InterPro" id="IPR050417">
    <property type="entry name" value="Sugar_Epim/Isomerase"/>
</dbReference>
<dbReference type="EMBL" id="DSBT01000030">
    <property type="protein sequence ID" value="HDP76759.1"/>
    <property type="molecule type" value="Genomic_DNA"/>
</dbReference>
<reference evidence="3" key="1">
    <citation type="journal article" date="2020" name="mSystems">
        <title>Genome- and Community-Level Interaction Insights into Carbon Utilization and Element Cycling Functions of Hydrothermarchaeota in Hydrothermal Sediment.</title>
        <authorList>
            <person name="Zhou Z."/>
            <person name="Liu Y."/>
            <person name="Xu W."/>
            <person name="Pan J."/>
            <person name="Luo Z.H."/>
            <person name="Li M."/>
        </authorList>
    </citation>
    <scope>NUCLEOTIDE SEQUENCE [LARGE SCALE GENOMIC DNA]</scope>
    <source>
        <strain evidence="3">SpSt-1179</strain>
    </source>
</reference>
<keyword evidence="1 3" id="KW-0413">Isomerase</keyword>
<accession>A0A7C1GPC3</accession>
<feature type="domain" description="Xylose isomerase-like TIM barrel" evidence="2">
    <location>
        <begin position="29"/>
        <end position="267"/>
    </location>
</feature>
<evidence type="ECO:0000256" key="1">
    <source>
        <dbReference type="ARBA" id="ARBA00023235"/>
    </source>
</evidence>
<dbReference type="PANTHER" id="PTHR43489">
    <property type="entry name" value="ISOMERASE"/>
    <property type="match status" value="1"/>
</dbReference>
<gene>
    <name evidence="3" type="ORF">ENN47_00950</name>
</gene>
<evidence type="ECO:0000313" key="3">
    <source>
        <dbReference type="EMBL" id="HDP76759.1"/>
    </source>
</evidence>
<dbReference type="Proteomes" id="UP000886198">
    <property type="component" value="Unassembled WGS sequence"/>
</dbReference>
<dbReference type="InterPro" id="IPR036237">
    <property type="entry name" value="Xyl_isomerase-like_sf"/>
</dbReference>
<evidence type="ECO:0000259" key="2">
    <source>
        <dbReference type="Pfam" id="PF01261"/>
    </source>
</evidence>
<organism evidence="3">
    <name type="scientific">Mesotoga infera</name>
    <dbReference type="NCBI Taxonomy" id="1236046"/>
    <lineage>
        <taxon>Bacteria</taxon>
        <taxon>Thermotogati</taxon>
        <taxon>Thermotogota</taxon>
        <taxon>Thermotogae</taxon>
        <taxon>Kosmotogales</taxon>
        <taxon>Kosmotogaceae</taxon>
        <taxon>Mesotoga</taxon>
    </lineage>
</organism>
<protein>
    <submittedName>
        <fullName evidence="3">Sugar phosphate isomerase/epimerase</fullName>
    </submittedName>
</protein>
<sequence length="276" mass="30410">MAVSFMVANEDIPASAKVTGLTGRLEETLAAVAGAGFNSFELMIAEPEKVDVEKLKRLERQYSLKCVFLCTGEMAGTAGLYLNHIDANERKRALNSFLQAAKKAHALGVNLNIGRLRGVIWSDGLQRSLERLGESLGKIDSYVRSELEGLSVLIEPLRKVVCPILNNCVEAASFLSERELKSFGILLDSDHFDELKDPAFVSSNIELIKHVHLADTNHKPLGRGAIDFQSFLKMLSRSSYVGEYSVEVFCDEDQIETLRETASFLKAFPQILGGSL</sequence>